<evidence type="ECO:0000313" key="3">
    <source>
        <dbReference type="Proteomes" id="UP001460270"/>
    </source>
</evidence>
<feature type="compositionally biased region" description="Basic and acidic residues" evidence="1">
    <location>
        <begin position="616"/>
        <end position="631"/>
    </location>
</feature>
<proteinExistence type="predicted"/>
<evidence type="ECO:0000256" key="1">
    <source>
        <dbReference type="SAM" id="MobiDB-lite"/>
    </source>
</evidence>
<dbReference type="InterPro" id="IPR052231">
    <property type="entry name" value="Rho_GEF_signaling-related"/>
</dbReference>
<organism evidence="2 3">
    <name type="scientific">Mugilogobius chulae</name>
    <name type="common">yellowstripe goby</name>
    <dbReference type="NCBI Taxonomy" id="88201"/>
    <lineage>
        <taxon>Eukaryota</taxon>
        <taxon>Metazoa</taxon>
        <taxon>Chordata</taxon>
        <taxon>Craniata</taxon>
        <taxon>Vertebrata</taxon>
        <taxon>Euteleostomi</taxon>
        <taxon>Actinopterygii</taxon>
        <taxon>Neopterygii</taxon>
        <taxon>Teleostei</taxon>
        <taxon>Neoteleostei</taxon>
        <taxon>Acanthomorphata</taxon>
        <taxon>Gobiaria</taxon>
        <taxon>Gobiiformes</taxon>
        <taxon>Gobioidei</taxon>
        <taxon>Gobiidae</taxon>
        <taxon>Gobionellinae</taxon>
        <taxon>Mugilogobius</taxon>
    </lineage>
</organism>
<dbReference type="SUPFAM" id="SSF52087">
    <property type="entry name" value="CRAL/TRIO domain"/>
    <property type="match status" value="1"/>
</dbReference>
<feature type="region of interest" description="Disordered" evidence="1">
    <location>
        <begin position="793"/>
        <end position="829"/>
    </location>
</feature>
<dbReference type="Proteomes" id="UP001460270">
    <property type="component" value="Unassembled WGS sequence"/>
</dbReference>
<dbReference type="EMBL" id="JBBPFD010000009">
    <property type="protein sequence ID" value="KAK7912375.1"/>
    <property type="molecule type" value="Genomic_DNA"/>
</dbReference>
<accession>A0AAW0P6M8</accession>
<dbReference type="SUPFAM" id="SSF46966">
    <property type="entry name" value="Spectrin repeat"/>
    <property type="match status" value="1"/>
</dbReference>
<comment type="caution">
    <text evidence="2">The sequence shown here is derived from an EMBL/GenBank/DDBJ whole genome shotgun (WGS) entry which is preliminary data.</text>
</comment>
<feature type="compositionally biased region" description="Polar residues" evidence="1">
    <location>
        <begin position="80"/>
        <end position="91"/>
    </location>
</feature>
<feature type="compositionally biased region" description="Polar residues" evidence="1">
    <location>
        <begin position="653"/>
        <end position="662"/>
    </location>
</feature>
<evidence type="ECO:0000313" key="2">
    <source>
        <dbReference type="EMBL" id="KAK7912375.1"/>
    </source>
</evidence>
<dbReference type="InterPro" id="IPR036865">
    <property type="entry name" value="CRAL-TRIO_dom_sf"/>
</dbReference>
<gene>
    <name evidence="2" type="ORF">WMY93_012586</name>
</gene>
<feature type="region of interest" description="Disordered" evidence="1">
    <location>
        <begin position="616"/>
        <end position="635"/>
    </location>
</feature>
<feature type="region of interest" description="Disordered" evidence="1">
    <location>
        <begin position="36"/>
        <end position="103"/>
    </location>
</feature>
<feature type="compositionally biased region" description="Low complexity" evidence="1">
    <location>
        <begin position="663"/>
        <end position="683"/>
    </location>
</feature>
<sequence length="843" mass="94559">MPTQVKFLPEIGVKNDALKKTVHKLDDISFEHRNGQYEMPKVQESSKNKPVHGAKVKIGETRDVFESRKRHKVPTEGSKAVNSKTGLSNGSIPKPSESPSVPGLVKSSVPLQLSKSPQSRFNRVLLSSGAICLSGARDRSGRALVTVNCRNTVWSSPDCDSAELLQVLLYYLCTLRKEVQALGLSVLVDVRRAPPVPALYAALRSLQDYRWKLAVSYDLVQASLPLRHARLVHNVLLMINKDSPVRLDKPPCLQVEMLHSMKSLQKHVDVRQLPVEFGGSFNFNQSSWLCYRARVEHLTNQCNNVISLLEKTIRILESTALPSDAKNADQLLSKYEAVMCSILQDSRLVQLQQEGGASLSRLRRDESSICHTDDYRSAVETVSSLYDEVDELLHRLVTLSNSRNQEIHFILEFNAVEAGFSEVRQWLEETGEVRLKSLDEPEESLEQLLKNQKDFKDFCPTAHDWCKRGQSLLKRLEHWDNISSAELQAYEVKVHSFWAQLQDFSQRVSTTGQSIDRAVQLYSFLDQAYGWALAGMRQLAGVTMEDCSLPEKCPVVISCLEEYNRLHPNIPDSHFQEMRALAGELRGERGLRQWSFAWAKCQETKKMFDRKMEAALRTRDSAQRRRSESEQSKSSSVFSRKSGFWATKDATQISLNQNDETQSTCSTPSPPRNTNTSPITSTPLLQRLFRSPSSPDETRDSFDIPSFGHALDSSASFTSSFTTSSICSSSSTSSSFSVLSRRQQLRKTQSFDCPPTPESSRYSHASPRTLSEPGRRGNTGVFIKGLEVSSTEAADRTLCPRTGAQGWAPGPASRSPSTQSINSVSSTEQRPEGVNCVTLWRRW</sequence>
<reference evidence="3" key="1">
    <citation type="submission" date="2024-04" db="EMBL/GenBank/DDBJ databases">
        <title>Salinicola lusitanus LLJ914,a marine bacterium isolated from the Okinawa Trough.</title>
        <authorList>
            <person name="Li J."/>
        </authorList>
    </citation>
    <scope>NUCLEOTIDE SEQUENCE [LARGE SCALE GENOMIC DNA]</scope>
</reference>
<keyword evidence="3" id="KW-1185">Reference proteome</keyword>
<feature type="region of interest" description="Disordered" evidence="1">
    <location>
        <begin position="653"/>
        <end position="703"/>
    </location>
</feature>
<dbReference type="Gene3D" id="1.20.58.60">
    <property type="match status" value="1"/>
</dbReference>
<feature type="compositionally biased region" description="Basic and acidic residues" evidence="1">
    <location>
        <begin position="57"/>
        <end position="67"/>
    </location>
</feature>
<dbReference type="AlphaFoldDB" id="A0AAW0P6M8"/>
<feature type="compositionally biased region" description="Polar residues" evidence="1">
    <location>
        <begin position="814"/>
        <end position="828"/>
    </location>
</feature>
<dbReference type="PANTHER" id="PTHR45845">
    <property type="entry name" value="RHO GUANINE NUCLEOTIDE EXCHANGE FACTOR-RELATED"/>
    <property type="match status" value="1"/>
</dbReference>
<evidence type="ECO:0008006" key="4">
    <source>
        <dbReference type="Google" id="ProtNLM"/>
    </source>
</evidence>
<dbReference type="PANTHER" id="PTHR45845:SF4">
    <property type="entry name" value="PLECKSTRIN HOMOLOGY DOMAIN CONTAINING, FAMILY G (WITH RHOGEF DOMAIN) MEMBER 4"/>
    <property type="match status" value="1"/>
</dbReference>
<protein>
    <recommendedName>
        <fullName evidence="4">CRAL-TRIO domain-containing protein</fullName>
    </recommendedName>
</protein>
<feature type="compositionally biased region" description="Polar residues" evidence="1">
    <location>
        <begin position="758"/>
        <end position="769"/>
    </location>
</feature>
<name>A0AAW0P6M8_9GOBI</name>
<feature type="region of interest" description="Disordered" evidence="1">
    <location>
        <begin position="746"/>
        <end position="779"/>
    </location>
</feature>